<dbReference type="EMBL" id="CP003219">
    <property type="protein sequence ID" value="AEW92540.1"/>
    <property type="molecule type" value="Genomic_DNA"/>
</dbReference>
<evidence type="ECO:0000313" key="1">
    <source>
        <dbReference type="EMBL" id="AEW92540.1"/>
    </source>
</evidence>
<dbReference type="KEGG" id="scy:SCATT_01690"/>
<dbReference type="PATRIC" id="fig|1003195.29.peg.166"/>
<dbReference type="Proteomes" id="UP000007842">
    <property type="component" value="Chromosome"/>
</dbReference>
<keyword evidence="2" id="KW-1185">Reference proteome</keyword>
<reference evidence="2" key="1">
    <citation type="submission" date="2011-12" db="EMBL/GenBank/DDBJ databases">
        <title>Complete genome sequence of Streptomyces cattleya strain DSM 46488.</title>
        <authorList>
            <person name="Ou H.-Y."/>
            <person name="Li P."/>
            <person name="Zhao C."/>
            <person name="O'Hagan D."/>
            <person name="Deng Z."/>
        </authorList>
    </citation>
    <scope>NUCLEOTIDE SEQUENCE [LARGE SCALE GENOMIC DNA]</scope>
    <source>
        <strain evidence="2">ATCC 35852 / DSM 46488 / JCM 4925 / NBRC 14057 / NRRL 8057</strain>
    </source>
</reference>
<dbReference type="AlphaFoldDB" id="G8X1L2"/>
<gene>
    <name evidence="1" type="ordered locus">SCATT_01690</name>
</gene>
<sequence>MFFGRELFATGVFRARHLLKGRVHQGGSGHMVASRVQSRW</sequence>
<organism evidence="1 2">
    <name type="scientific">Streptantibioticus cattleyicolor (strain ATCC 35852 / DSM 46488 / JCM 4925 / NBRC 14057 / NRRL 8057)</name>
    <name type="common">Streptomyces cattleya</name>
    <dbReference type="NCBI Taxonomy" id="1003195"/>
    <lineage>
        <taxon>Bacteria</taxon>
        <taxon>Bacillati</taxon>
        <taxon>Actinomycetota</taxon>
        <taxon>Actinomycetes</taxon>
        <taxon>Kitasatosporales</taxon>
        <taxon>Streptomycetaceae</taxon>
        <taxon>Streptantibioticus</taxon>
    </lineage>
</organism>
<name>G8X1L2_STREN</name>
<proteinExistence type="predicted"/>
<dbReference type="HOGENOM" id="CLU_3296982_0_0_11"/>
<evidence type="ECO:0000313" key="2">
    <source>
        <dbReference type="Proteomes" id="UP000007842"/>
    </source>
</evidence>
<protein>
    <submittedName>
        <fullName evidence="1">Uncharacterized protein</fullName>
    </submittedName>
</protein>
<accession>G8X1L2</accession>